<dbReference type="InterPro" id="IPR001810">
    <property type="entry name" value="F-box_dom"/>
</dbReference>
<reference evidence="2 3" key="1">
    <citation type="journal article" date="2024" name="J Genomics">
        <title>Draft genome sequencing and assembly of Favolaschia claudopus CIRM-BRFM 2984 isolated from oak limbs.</title>
        <authorList>
            <person name="Navarro D."/>
            <person name="Drula E."/>
            <person name="Chaduli D."/>
            <person name="Cazenave R."/>
            <person name="Ahrendt S."/>
            <person name="Wang J."/>
            <person name="Lipzen A."/>
            <person name="Daum C."/>
            <person name="Barry K."/>
            <person name="Grigoriev I.V."/>
            <person name="Favel A."/>
            <person name="Rosso M.N."/>
            <person name="Martin F."/>
        </authorList>
    </citation>
    <scope>NUCLEOTIDE SEQUENCE [LARGE SCALE GENOMIC DNA]</scope>
    <source>
        <strain evidence="2 3">CIRM-BRFM 2984</strain>
    </source>
</reference>
<proteinExistence type="predicted"/>
<evidence type="ECO:0000259" key="1">
    <source>
        <dbReference type="PROSITE" id="PS50181"/>
    </source>
</evidence>
<dbReference type="EMBL" id="JAWWNJ010000016">
    <property type="protein sequence ID" value="KAK7039384.1"/>
    <property type="molecule type" value="Genomic_DNA"/>
</dbReference>
<evidence type="ECO:0000313" key="2">
    <source>
        <dbReference type="EMBL" id="KAK7039384.1"/>
    </source>
</evidence>
<protein>
    <recommendedName>
        <fullName evidence="1">F-box domain-containing protein</fullName>
    </recommendedName>
</protein>
<gene>
    <name evidence="2" type="ORF">R3P38DRAFT_475971</name>
</gene>
<keyword evidence="3" id="KW-1185">Reference proteome</keyword>
<dbReference type="PROSITE" id="PS50181">
    <property type="entry name" value="FBOX"/>
    <property type="match status" value="1"/>
</dbReference>
<comment type="caution">
    <text evidence="2">The sequence shown here is derived from an EMBL/GenBank/DDBJ whole genome shotgun (WGS) entry which is preliminary data.</text>
</comment>
<feature type="domain" description="F-box" evidence="1">
    <location>
        <begin position="2"/>
        <end position="58"/>
    </location>
</feature>
<sequence length="372" mass="41290">MQMDSHDLPPEMLVEILKWARLSPLFTLCGTSTLVSVSQVCRRWRAVAIGTSLLWNDVQFSSNFSPCMLSSVLSRSGVLPISISLDLHRSNPNLVQCRSLLESVVSHRSCIRGLAIRAPIYILTILSRAISRIGNDFPVLEFLNVDHTISPTLQEDDVPTIYSVLPCRLNLNAAKLESLSVTGATITPLATAYRLKELHVDKSANFSQLDVSSIDQLETLSVKQSPFPIVPVAEEPIETRLVSLTLCDLRIADISPGDFTAFLSTIRMPCLEHLVIDGLFGYLWDEFIQCGQAGALHYPALRSVTLESVDLTAGLDEGFFRNTFSSVWTLRLLDVNFKAVLRILEGNPLVCPQLREIDTGMSGKLRIHGRWD</sequence>
<dbReference type="SUPFAM" id="SSF52047">
    <property type="entry name" value="RNI-like"/>
    <property type="match status" value="1"/>
</dbReference>
<name>A0AAW0CMW8_9AGAR</name>
<dbReference type="InterPro" id="IPR032675">
    <property type="entry name" value="LRR_dom_sf"/>
</dbReference>
<dbReference type="Proteomes" id="UP001362999">
    <property type="component" value="Unassembled WGS sequence"/>
</dbReference>
<dbReference type="Pfam" id="PF12937">
    <property type="entry name" value="F-box-like"/>
    <property type="match status" value="1"/>
</dbReference>
<accession>A0AAW0CMW8</accession>
<evidence type="ECO:0000313" key="3">
    <source>
        <dbReference type="Proteomes" id="UP001362999"/>
    </source>
</evidence>
<dbReference type="AlphaFoldDB" id="A0AAW0CMW8"/>
<organism evidence="2 3">
    <name type="scientific">Favolaschia claudopus</name>
    <dbReference type="NCBI Taxonomy" id="2862362"/>
    <lineage>
        <taxon>Eukaryota</taxon>
        <taxon>Fungi</taxon>
        <taxon>Dikarya</taxon>
        <taxon>Basidiomycota</taxon>
        <taxon>Agaricomycotina</taxon>
        <taxon>Agaricomycetes</taxon>
        <taxon>Agaricomycetidae</taxon>
        <taxon>Agaricales</taxon>
        <taxon>Marasmiineae</taxon>
        <taxon>Mycenaceae</taxon>
        <taxon>Favolaschia</taxon>
    </lineage>
</organism>
<dbReference type="InterPro" id="IPR036047">
    <property type="entry name" value="F-box-like_dom_sf"/>
</dbReference>
<dbReference type="Gene3D" id="1.20.1280.50">
    <property type="match status" value="1"/>
</dbReference>
<dbReference type="Gene3D" id="3.80.10.10">
    <property type="entry name" value="Ribonuclease Inhibitor"/>
    <property type="match status" value="1"/>
</dbReference>
<dbReference type="SUPFAM" id="SSF81383">
    <property type="entry name" value="F-box domain"/>
    <property type="match status" value="1"/>
</dbReference>